<accession>A0AB39HVS6</accession>
<dbReference type="EC" id="2.3.-.-" evidence="2"/>
<evidence type="ECO:0000259" key="1">
    <source>
        <dbReference type="PROSITE" id="PS51186"/>
    </source>
</evidence>
<dbReference type="PANTHER" id="PTHR43610:SF1">
    <property type="entry name" value="N-ACETYLTRANSFERASE DOMAIN-CONTAINING PROTEIN"/>
    <property type="match status" value="1"/>
</dbReference>
<dbReference type="PANTHER" id="PTHR43610">
    <property type="entry name" value="BLL6696 PROTEIN"/>
    <property type="match status" value="1"/>
</dbReference>
<dbReference type="Pfam" id="PF13302">
    <property type="entry name" value="Acetyltransf_3"/>
    <property type="match status" value="1"/>
</dbReference>
<dbReference type="GO" id="GO:0016747">
    <property type="term" value="F:acyltransferase activity, transferring groups other than amino-acyl groups"/>
    <property type="evidence" value="ECO:0007669"/>
    <property type="project" value="InterPro"/>
</dbReference>
<feature type="domain" description="N-acetyltransferase" evidence="1">
    <location>
        <begin position="17"/>
        <end position="182"/>
    </location>
</feature>
<dbReference type="RefSeq" id="WP_368655080.1">
    <property type="nucleotide sequence ID" value="NZ_CP162599.1"/>
</dbReference>
<organism evidence="2">
    <name type="scientific">Ornithinibacillus sp. 4-3</name>
    <dbReference type="NCBI Taxonomy" id="3231488"/>
    <lineage>
        <taxon>Bacteria</taxon>
        <taxon>Bacillati</taxon>
        <taxon>Bacillota</taxon>
        <taxon>Bacilli</taxon>
        <taxon>Bacillales</taxon>
        <taxon>Bacillaceae</taxon>
        <taxon>Ornithinibacillus</taxon>
    </lineage>
</organism>
<name>A0AB39HVS6_9BACI</name>
<dbReference type="PROSITE" id="PS51186">
    <property type="entry name" value="GNAT"/>
    <property type="match status" value="1"/>
</dbReference>
<reference evidence="2" key="1">
    <citation type="submission" date="2024-07" db="EMBL/GenBank/DDBJ databases">
        <title>Halotolerant mesophilic bacterium Ornithinibacillus sp. 4-3, sp. nov., isolated from soil.</title>
        <authorList>
            <person name="Sidarenka A.V."/>
            <person name="Guliayeva D.E."/>
            <person name="Leanovich S.I."/>
            <person name="Hileuskaya K.S."/>
            <person name="Akhremchuk A.E."/>
            <person name="Sikolenko M.A."/>
            <person name="Valentovich L.N."/>
        </authorList>
    </citation>
    <scope>NUCLEOTIDE SEQUENCE</scope>
    <source>
        <strain evidence="2">4-3</strain>
    </source>
</reference>
<gene>
    <name evidence="2" type="ORF">AB4Y30_08685</name>
</gene>
<dbReference type="AlphaFoldDB" id="A0AB39HVS6"/>
<keyword evidence="2" id="KW-0808">Transferase</keyword>
<dbReference type="InterPro" id="IPR000182">
    <property type="entry name" value="GNAT_dom"/>
</dbReference>
<dbReference type="Gene3D" id="3.40.630.30">
    <property type="match status" value="1"/>
</dbReference>
<protein>
    <submittedName>
        <fullName evidence="2">GNAT family N-acetyltransferase</fullName>
        <ecNumber evidence="2">2.3.-.-</ecNumber>
    </submittedName>
</protein>
<dbReference type="EMBL" id="CP162599">
    <property type="protein sequence ID" value="XDK34409.1"/>
    <property type="molecule type" value="Genomic_DNA"/>
</dbReference>
<dbReference type="InterPro" id="IPR016181">
    <property type="entry name" value="Acyl_CoA_acyltransferase"/>
</dbReference>
<proteinExistence type="predicted"/>
<dbReference type="SUPFAM" id="SSF55729">
    <property type="entry name" value="Acyl-CoA N-acyltransferases (Nat)"/>
    <property type="match status" value="1"/>
</dbReference>
<sequence length="201" mass="23107">MSIISFHKPPVLRGEQLNLIPMEHEHAPFLFEINHPDIWEFMLSNIKTLKDMEKWVATAIQQREHGTALPFVVVLKETNQIVGATRLFDIILGQKSCELGHTWYGKDFQKTFVNSNAKNMLLTYCFEELKLVRVQFTTDERNKPSQNAIARLGAVNEGRKRNGRVLADGSVRDAIVYSITNNDWISVKQGFQDRDAKYSIK</sequence>
<evidence type="ECO:0000313" key="2">
    <source>
        <dbReference type="EMBL" id="XDK34409.1"/>
    </source>
</evidence>
<keyword evidence="2" id="KW-0012">Acyltransferase</keyword>